<dbReference type="EMBL" id="JACCHS010000062">
    <property type="protein sequence ID" value="NYT46958.1"/>
    <property type="molecule type" value="Genomic_DNA"/>
</dbReference>
<organism evidence="1 2">
    <name type="scientific">Candidatus Methanofishera endochildressiae</name>
    <dbReference type="NCBI Taxonomy" id="2738884"/>
    <lineage>
        <taxon>Bacteria</taxon>
        <taxon>Pseudomonadati</taxon>
        <taxon>Pseudomonadota</taxon>
        <taxon>Gammaproteobacteria</taxon>
        <taxon>Candidatus Methanofishera</taxon>
    </lineage>
</organism>
<evidence type="ECO:0000313" key="1">
    <source>
        <dbReference type="EMBL" id="NYT46958.1"/>
    </source>
</evidence>
<accession>A0A7Z0SCV2</accession>
<dbReference type="AlphaFoldDB" id="A0A7Z0SCV2"/>
<protein>
    <submittedName>
        <fullName evidence="1">Uncharacterized protein</fullName>
    </submittedName>
</protein>
<name>A0A7Z0SCV2_9GAMM</name>
<proteinExistence type="predicted"/>
<sequence>MRLFEAGQRFLGTDVAQQEKMLAGIALGSANPERG</sequence>
<evidence type="ECO:0000313" key="2">
    <source>
        <dbReference type="Proteomes" id="UP000537890"/>
    </source>
</evidence>
<comment type="caution">
    <text evidence="1">The sequence shown here is derived from an EMBL/GenBank/DDBJ whole genome shotgun (WGS) entry which is preliminary data.</text>
</comment>
<gene>
    <name evidence="1" type="ORF">H0A75_04385</name>
</gene>
<reference evidence="1 2" key="1">
    <citation type="submission" date="2020-05" db="EMBL/GenBank/DDBJ databases">
        <title>Horizontal transmission and recombination maintain forever young bacterial symbiont genomes.</title>
        <authorList>
            <person name="Russell S.L."/>
            <person name="Pepper-Tunick E."/>
            <person name="Svedberg J."/>
            <person name="Byrne A."/>
            <person name="Ruelas Castillo J."/>
            <person name="Vollmers C."/>
            <person name="Beinart R.A."/>
            <person name="Corbett-Detig R."/>
        </authorList>
    </citation>
    <scope>NUCLEOTIDE SEQUENCE [LARGE SCALE GENOMIC DNA]</scope>
    <source>
        <strain evidence="1">4727-3</strain>
    </source>
</reference>
<dbReference type="Proteomes" id="UP000537890">
    <property type="component" value="Unassembled WGS sequence"/>
</dbReference>